<dbReference type="InterPro" id="IPR046748">
    <property type="entry name" value="HipA_2"/>
</dbReference>
<proteinExistence type="predicted"/>
<gene>
    <name evidence="2" type="ORF">DSM104443_01785</name>
</gene>
<sequence length="262" mass="28905">MLPVLRATRYDGRLKVGKTRPILISATAEDGSEHDVVVKFAHRMERGWPGILAEAMAAMLARDLGMGVPTPFAIRISEAFVSSIVEPEAAEDFMKAMPVTFGTELLVGMNAISTDTPFSDALIAQAGDAFAFDVALDNTDRRLENPNCLCDGKRMVLLDHELTFFFGTLFWQEPWNVGALETWKAGVPHLFYSRIRGKNLSFTRLSTALGGVTPQQCDAYVAALPDEWRADFYEEAQEMADYIKALVANAPAVITEVRRVLA</sequence>
<accession>A0A6M4GU93</accession>
<evidence type="ECO:0000259" key="1">
    <source>
        <dbReference type="Pfam" id="PF20613"/>
    </source>
</evidence>
<dbReference type="KEGG" id="uru:DSM104443_01785"/>
<evidence type="ECO:0000313" key="2">
    <source>
        <dbReference type="EMBL" id="QJR10716.1"/>
    </source>
</evidence>
<reference evidence="2 3" key="1">
    <citation type="submission" date="2020-04" db="EMBL/GenBank/DDBJ databases">
        <title>Usitatibacter rugosus gen. nov., sp. nov. and Usitatibacter palustris sp. nov., novel members of Usitatibacteraceae fam. nov. within the order Nitrosomonadales isolated from soil.</title>
        <authorList>
            <person name="Huber K.J."/>
            <person name="Neumann-Schaal M."/>
            <person name="Geppert A."/>
            <person name="Luckner M."/>
            <person name="Wanner G."/>
            <person name="Overmann J."/>
        </authorList>
    </citation>
    <scope>NUCLEOTIDE SEQUENCE [LARGE SCALE GENOMIC DNA]</scope>
    <source>
        <strain evidence="2 3">0125_3</strain>
    </source>
</reference>
<evidence type="ECO:0000313" key="3">
    <source>
        <dbReference type="Proteomes" id="UP000501534"/>
    </source>
</evidence>
<protein>
    <recommendedName>
        <fullName evidence="1">HipA-like kinase domain-containing protein</fullName>
    </recommendedName>
</protein>
<feature type="domain" description="HipA-like kinase" evidence="1">
    <location>
        <begin position="13"/>
        <end position="164"/>
    </location>
</feature>
<organism evidence="2 3">
    <name type="scientific">Usitatibacter rugosus</name>
    <dbReference type="NCBI Taxonomy" id="2732067"/>
    <lineage>
        <taxon>Bacteria</taxon>
        <taxon>Pseudomonadati</taxon>
        <taxon>Pseudomonadota</taxon>
        <taxon>Betaproteobacteria</taxon>
        <taxon>Nitrosomonadales</taxon>
        <taxon>Usitatibacteraceae</taxon>
        <taxon>Usitatibacter</taxon>
    </lineage>
</organism>
<dbReference type="Proteomes" id="UP000501534">
    <property type="component" value="Chromosome"/>
</dbReference>
<dbReference type="AlphaFoldDB" id="A0A6M4GU93"/>
<keyword evidence="3" id="KW-1185">Reference proteome</keyword>
<dbReference type="RefSeq" id="WP_343034670.1">
    <property type="nucleotide sequence ID" value="NZ_CP053069.1"/>
</dbReference>
<dbReference type="Pfam" id="PF20613">
    <property type="entry name" value="HipA_2"/>
    <property type="match status" value="1"/>
</dbReference>
<dbReference type="EMBL" id="CP053069">
    <property type="protein sequence ID" value="QJR10716.1"/>
    <property type="molecule type" value="Genomic_DNA"/>
</dbReference>
<name>A0A6M4GU93_9PROT</name>